<reference evidence="1 2" key="1">
    <citation type="journal article" date="2013" name="Front. Plant Sci.">
        <title>The Reference Genome of the Halophytic Plant Eutrema salsugineum.</title>
        <authorList>
            <person name="Yang R."/>
            <person name="Jarvis D.E."/>
            <person name="Chen H."/>
            <person name="Beilstein M.A."/>
            <person name="Grimwood J."/>
            <person name="Jenkins J."/>
            <person name="Shu S."/>
            <person name="Prochnik S."/>
            <person name="Xin M."/>
            <person name="Ma C."/>
            <person name="Schmutz J."/>
            <person name="Wing R.A."/>
            <person name="Mitchell-Olds T."/>
            <person name="Schumaker K.S."/>
            <person name="Wang X."/>
        </authorList>
    </citation>
    <scope>NUCLEOTIDE SEQUENCE [LARGE SCALE GENOMIC DNA]</scope>
</reference>
<gene>
    <name evidence="1" type="ORF">EUTSA_v10002952mg</name>
</gene>
<dbReference type="EMBL" id="KI517609">
    <property type="protein sequence ID" value="ESQ37260.1"/>
    <property type="molecule type" value="Genomic_DNA"/>
</dbReference>
<dbReference type="AlphaFoldDB" id="V4KHF0"/>
<dbReference type="Proteomes" id="UP000030689">
    <property type="component" value="Unassembled WGS sequence"/>
</dbReference>
<feature type="non-terminal residue" evidence="1">
    <location>
        <position position="1"/>
    </location>
</feature>
<accession>V4KHF0</accession>
<evidence type="ECO:0000313" key="1">
    <source>
        <dbReference type="EMBL" id="ESQ37260.1"/>
    </source>
</evidence>
<sequence length="61" mass="6817">NILFPNLIFSLNHHHLPFHLNLELRGDLFLSIDHLLALILLSPSSSDGNIEKDDENVGAES</sequence>
<dbReference type="KEGG" id="eus:EUTSA_v10002952mg"/>
<protein>
    <submittedName>
        <fullName evidence="1">Uncharacterized protein</fullName>
    </submittedName>
</protein>
<evidence type="ECO:0000313" key="2">
    <source>
        <dbReference type="Proteomes" id="UP000030689"/>
    </source>
</evidence>
<name>V4KHF0_EUTSA</name>
<keyword evidence="2" id="KW-1185">Reference proteome</keyword>
<proteinExistence type="predicted"/>
<dbReference type="Gramene" id="ESQ37260">
    <property type="protein sequence ID" value="ESQ37260"/>
    <property type="gene ID" value="EUTSA_v10002952mg"/>
</dbReference>
<organism evidence="1 2">
    <name type="scientific">Eutrema salsugineum</name>
    <name type="common">Saltwater cress</name>
    <name type="synonym">Sisymbrium salsugineum</name>
    <dbReference type="NCBI Taxonomy" id="72664"/>
    <lineage>
        <taxon>Eukaryota</taxon>
        <taxon>Viridiplantae</taxon>
        <taxon>Streptophyta</taxon>
        <taxon>Embryophyta</taxon>
        <taxon>Tracheophyta</taxon>
        <taxon>Spermatophyta</taxon>
        <taxon>Magnoliopsida</taxon>
        <taxon>eudicotyledons</taxon>
        <taxon>Gunneridae</taxon>
        <taxon>Pentapetalae</taxon>
        <taxon>rosids</taxon>
        <taxon>malvids</taxon>
        <taxon>Brassicales</taxon>
        <taxon>Brassicaceae</taxon>
        <taxon>Eutremeae</taxon>
        <taxon>Eutrema</taxon>
    </lineage>
</organism>